<dbReference type="InterPro" id="IPR011990">
    <property type="entry name" value="TPR-like_helical_dom_sf"/>
</dbReference>
<accession>A0AAD3CYW0</accession>
<protein>
    <submittedName>
        <fullName evidence="2">Uncharacterized protein</fullName>
    </submittedName>
</protein>
<evidence type="ECO:0000313" key="3">
    <source>
        <dbReference type="Proteomes" id="UP001054902"/>
    </source>
</evidence>
<gene>
    <name evidence="2" type="ORF">CTEN210_11238</name>
</gene>
<reference evidence="2 3" key="1">
    <citation type="journal article" date="2021" name="Sci. Rep.">
        <title>The genome of the diatom Chaetoceros tenuissimus carries an ancient integrated fragment of an extant virus.</title>
        <authorList>
            <person name="Hongo Y."/>
            <person name="Kimura K."/>
            <person name="Takaki Y."/>
            <person name="Yoshida Y."/>
            <person name="Baba S."/>
            <person name="Kobayashi G."/>
            <person name="Nagasaki K."/>
            <person name="Hano T."/>
            <person name="Tomaru Y."/>
        </authorList>
    </citation>
    <scope>NUCLEOTIDE SEQUENCE [LARGE SCALE GENOMIC DNA]</scope>
    <source>
        <strain evidence="2 3">NIES-3715</strain>
    </source>
</reference>
<dbReference type="Gene3D" id="1.25.40.10">
    <property type="entry name" value="Tetratricopeptide repeat domain"/>
    <property type="match status" value="1"/>
</dbReference>
<dbReference type="EMBL" id="BLLK01000047">
    <property type="protein sequence ID" value="GFH54762.1"/>
    <property type="molecule type" value="Genomic_DNA"/>
</dbReference>
<keyword evidence="3" id="KW-1185">Reference proteome</keyword>
<evidence type="ECO:0000313" key="2">
    <source>
        <dbReference type="EMBL" id="GFH54762.1"/>
    </source>
</evidence>
<feature type="region of interest" description="Disordered" evidence="1">
    <location>
        <begin position="281"/>
        <end position="304"/>
    </location>
</feature>
<sequence length="456" mass="52547">MNASSSDPSNLPRHRPSSKEPSCNTNDDVEVTPRRSFRKRIKQIFKKRKESRTGFQRKNSISSLKTDTRSIKSLGTIDLDQNNELYGQTDDNGFGLFAYEDIDHFHSRPRCSSSASLRLKTGTDSTISFETKSQKSPALNSQESLSDTEVEIRSKLETKQSQVVSEEKTAFGMNILNTELALVDMDIFSQDISKLFQEGKQQFKLGCYDKALSIQTEALESVSLYTSKRSSREDYTDIDEFNNFSCYGEESVLSFERLEAMIRFEIAQIKYHQAREYSSSSTSFTKDNEDSLQTTDFSNNSQPRLSSNLSELYDQVEYARCKVAFCNYEYYTSQLRDVEESSDKSDLNQIFNKLYILHNLGALCEKDLHRYEEALGYYKHALDIEETVWYAYKQMESEILEKEVDSYFSSDDELKNIRIQLKDFAQRKNGSKRKIGRIHHTCLGRFDLALFSSVSS</sequence>
<dbReference type="SUPFAM" id="SSF48452">
    <property type="entry name" value="TPR-like"/>
    <property type="match status" value="1"/>
</dbReference>
<proteinExistence type="predicted"/>
<dbReference type="AlphaFoldDB" id="A0AAD3CYW0"/>
<feature type="region of interest" description="Disordered" evidence="1">
    <location>
        <begin position="1"/>
        <end position="38"/>
    </location>
</feature>
<dbReference type="Proteomes" id="UP001054902">
    <property type="component" value="Unassembled WGS sequence"/>
</dbReference>
<organism evidence="2 3">
    <name type="scientific">Chaetoceros tenuissimus</name>
    <dbReference type="NCBI Taxonomy" id="426638"/>
    <lineage>
        <taxon>Eukaryota</taxon>
        <taxon>Sar</taxon>
        <taxon>Stramenopiles</taxon>
        <taxon>Ochrophyta</taxon>
        <taxon>Bacillariophyta</taxon>
        <taxon>Coscinodiscophyceae</taxon>
        <taxon>Chaetocerotophycidae</taxon>
        <taxon>Chaetocerotales</taxon>
        <taxon>Chaetocerotaceae</taxon>
        <taxon>Chaetoceros</taxon>
    </lineage>
</organism>
<comment type="caution">
    <text evidence="2">The sequence shown here is derived from an EMBL/GenBank/DDBJ whole genome shotgun (WGS) entry which is preliminary data.</text>
</comment>
<evidence type="ECO:0000256" key="1">
    <source>
        <dbReference type="SAM" id="MobiDB-lite"/>
    </source>
</evidence>
<name>A0AAD3CYW0_9STRA</name>